<feature type="domain" description="FAD-binding PCMH-type" evidence="6">
    <location>
        <begin position="55"/>
        <end position="221"/>
    </location>
</feature>
<dbReference type="Pfam" id="PF01565">
    <property type="entry name" value="FAD_binding_4"/>
    <property type="match status" value="1"/>
</dbReference>
<comment type="cofactor">
    <cofactor evidence="1">
        <name>FAD</name>
        <dbReference type="ChEBI" id="CHEBI:57692"/>
    </cofactor>
</comment>
<dbReference type="Gene3D" id="3.30.465.10">
    <property type="match status" value="1"/>
</dbReference>
<name>A0A3D8RFK8_9HELO</name>
<dbReference type="InterPro" id="IPR006094">
    <property type="entry name" value="Oxid_FAD_bind_N"/>
</dbReference>
<dbReference type="InterPro" id="IPR016166">
    <property type="entry name" value="FAD-bd_PCMH"/>
</dbReference>
<keyword evidence="3" id="KW-0285">Flavoprotein</keyword>
<comment type="similarity">
    <text evidence="2">Belongs to the oxygen-dependent FAD-linked oxidoreductase family.</text>
</comment>
<keyword evidence="4" id="KW-0274">FAD</keyword>
<dbReference type="GO" id="GO:0071949">
    <property type="term" value="F:FAD binding"/>
    <property type="evidence" value="ECO:0007669"/>
    <property type="project" value="InterPro"/>
</dbReference>
<evidence type="ECO:0000256" key="3">
    <source>
        <dbReference type="ARBA" id="ARBA00022630"/>
    </source>
</evidence>
<dbReference type="InterPro" id="IPR016167">
    <property type="entry name" value="FAD-bd_PCMH_sub1"/>
</dbReference>
<sequence>MDSIGTIGAWVLGGLSAYAGIFQHPLNPSSPDIIAGLGSQLSADAAIFLPGSPQFASATDRWSRFAEPNITTVVEVATTGDVEATIKYANEHSLPFIAITGSHGAIKSLEAMNQGIEIWMRRMNAITIAPDGKTATIGGGTLSKEITDTFLAGPMLGGGYGFLQGRYGLISDNLVSAQMVLANGTSVTVSADSNPDLFWAIRGAGHNFGVVTEVVVKIYDVPPDNEWVYESFIYTQDKVEELYGLVNIMTDNGTQPVELINYSVFLRLPELDPDNALILLFILFEGPSSIEKQYSAPFHALGPAMVQSGSTTYPELPVLTGLDENSAPCQHGSTSLRFPILTKSYNPQAQRSVFDAFNKLTSDMVFSNSLFLFEGYSLQGVKAVPAELTAFPHREDNLIITPLVVYTPNATLDTTAIKFGKDVRDILHAADSSEELHAYVNYAHGDEGFQEVYGYEPWRRSRLRDLKHTYDPTGKFDFYAPIR</sequence>
<keyword evidence="8" id="KW-1185">Reference proteome</keyword>
<dbReference type="OrthoDB" id="415825at2759"/>
<dbReference type="InterPro" id="IPR036318">
    <property type="entry name" value="FAD-bd_PCMH-like_sf"/>
</dbReference>
<dbReference type="InterPro" id="IPR012951">
    <property type="entry name" value="BBE"/>
</dbReference>
<evidence type="ECO:0000256" key="1">
    <source>
        <dbReference type="ARBA" id="ARBA00001974"/>
    </source>
</evidence>
<comment type="caution">
    <text evidence="7">The sequence shown here is derived from an EMBL/GenBank/DDBJ whole genome shotgun (WGS) entry which is preliminary data.</text>
</comment>
<evidence type="ECO:0000256" key="5">
    <source>
        <dbReference type="ARBA" id="ARBA00023002"/>
    </source>
</evidence>
<accession>A0A3D8RFK8</accession>
<evidence type="ECO:0000313" key="8">
    <source>
        <dbReference type="Proteomes" id="UP000256645"/>
    </source>
</evidence>
<evidence type="ECO:0000256" key="2">
    <source>
        <dbReference type="ARBA" id="ARBA00005466"/>
    </source>
</evidence>
<dbReference type="PANTHER" id="PTHR42973:SF9">
    <property type="entry name" value="FAD-BINDING PCMH-TYPE DOMAIN-CONTAINING PROTEIN-RELATED"/>
    <property type="match status" value="1"/>
</dbReference>
<dbReference type="InterPro" id="IPR050416">
    <property type="entry name" value="FAD-linked_Oxidoreductase"/>
</dbReference>
<dbReference type="EMBL" id="PDLM01000007">
    <property type="protein sequence ID" value="RDW72835.1"/>
    <property type="molecule type" value="Genomic_DNA"/>
</dbReference>
<proteinExistence type="inferred from homology"/>
<dbReference type="SUPFAM" id="SSF56176">
    <property type="entry name" value="FAD-binding/transporter-associated domain-like"/>
    <property type="match status" value="1"/>
</dbReference>
<dbReference type="STRING" id="1849047.A0A3D8RFK8"/>
<dbReference type="Proteomes" id="UP000256645">
    <property type="component" value="Unassembled WGS sequence"/>
</dbReference>
<dbReference type="PROSITE" id="PS51387">
    <property type="entry name" value="FAD_PCMH"/>
    <property type="match status" value="1"/>
</dbReference>
<dbReference type="Pfam" id="PF08031">
    <property type="entry name" value="BBE"/>
    <property type="match status" value="1"/>
</dbReference>
<keyword evidence="5" id="KW-0560">Oxidoreductase</keyword>
<evidence type="ECO:0000313" key="7">
    <source>
        <dbReference type="EMBL" id="RDW72835.1"/>
    </source>
</evidence>
<evidence type="ECO:0000256" key="4">
    <source>
        <dbReference type="ARBA" id="ARBA00022827"/>
    </source>
</evidence>
<dbReference type="InterPro" id="IPR016169">
    <property type="entry name" value="FAD-bd_PCMH_sub2"/>
</dbReference>
<reference evidence="7 8" key="1">
    <citation type="journal article" date="2018" name="IMA Fungus">
        <title>IMA Genome-F 9: Draft genome sequence of Annulohypoxylon stygium, Aspergillus mulundensis, Berkeleyomyces basicola (syn. Thielaviopsis basicola), Ceratocystis smalleyi, two Cercospora beticola strains, Coleophoma cylindrospora, Fusarium fracticaudum, Phialophora cf. hyalina, and Morchella septimelata.</title>
        <authorList>
            <person name="Wingfield B.D."/>
            <person name="Bills G.F."/>
            <person name="Dong Y."/>
            <person name="Huang W."/>
            <person name="Nel W.J."/>
            <person name="Swalarsk-Parry B.S."/>
            <person name="Vaghefi N."/>
            <person name="Wilken P.M."/>
            <person name="An Z."/>
            <person name="de Beer Z.W."/>
            <person name="De Vos L."/>
            <person name="Chen L."/>
            <person name="Duong T.A."/>
            <person name="Gao Y."/>
            <person name="Hammerbacher A."/>
            <person name="Kikkert J.R."/>
            <person name="Li Y."/>
            <person name="Li H."/>
            <person name="Li K."/>
            <person name="Li Q."/>
            <person name="Liu X."/>
            <person name="Ma X."/>
            <person name="Naidoo K."/>
            <person name="Pethybridge S.J."/>
            <person name="Sun J."/>
            <person name="Steenkamp E.T."/>
            <person name="van der Nest M.A."/>
            <person name="van Wyk S."/>
            <person name="Wingfield M.J."/>
            <person name="Xiong C."/>
            <person name="Yue Q."/>
            <person name="Zhang X."/>
        </authorList>
    </citation>
    <scope>NUCLEOTIDE SEQUENCE [LARGE SCALE GENOMIC DNA]</scope>
    <source>
        <strain evidence="7 8">BP6252</strain>
    </source>
</reference>
<dbReference type="Gene3D" id="3.40.462.20">
    <property type="match status" value="1"/>
</dbReference>
<gene>
    <name evidence="7" type="ORF">BP6252_06742</name>
</gene>
<dbReference type="Gene3D" id="3.30.43.10">
    <property type="entry name" value="Uridine Diphospho-n-acetylenolpyruvylglucosamine Reductase, domain 2"/>
    <property type="match status" value="1"/>
</dbReference>
<dbReference type="GO" id="GO:0016491">
    <property type="term" value="F:oxidoreductase activity"/>
    <property type="evidence" value="ECO:0007669"/>
    <property type="project" value="UniProtKB-KW"/>
</dbReference>
<protein>
    <recommendedName>
        <fullName evidence="6">FAD-binding PCMH-type domain-containing protein</fullName>
    </recommendedName>
</protein>
<dbReference type="AlphaFoldDB" id="A0A3D8RFK8"/>
<dbReference type="PANTHER" id="PTHR42973">
    <property type="entry name" value="BINDING OXIDOREDUCTASE, PUTATIVE (AFU_ORTHOLOGUE AFUA_1G17690)-RELATED"/>
    <property type="match status" value="1"/>
</dbReference>
<evidence type="ECO:0000259" key="6">
    <source>
        <dbReference type="PROSITE" id="PS51387"/>
    </source>
</evidence>
<organism evidence="7 8">
    <name type="scientific">Coleophoma cylindrospora</name>
    <dbReference type="NCBI Taxonomy" id="1849047"/>
    <lineage>
        <taxon>Eukaryota</taxon>
        <taxon>Fungi</taxon>
        <taxon>Dikarya</taxon>
        <taxon>Ascomycota</taxon>
        <taxon>Pezizomycotina</taxon>
        <taxon>Leotiomycetes</taxon>
        <taxon>Helotiales</taxon>
        <taxon>Dermateaceae</taxon>
        <taxon>Coleophoma</taxon>
    </lineage>
</organism>